<dbReference type="Pfam" id="PF00535">
    <property type="entry name" value="Glycos_transf_2"/>
    <property type="match status" value="1"/>
</dbReference>
<sequence>MTSKKPLISVITPAYNAENFIEKTIESLLNQTFLDWEMIIANDHSTDRTRDIIQSYEQKDSRIRLIDLKENGGAAVARNAALKQAKGRYLAFLDSDDVWKKEKLEKQLTFMRDHQYAFTFTAYELISQNGELLQKTIQAPESLTYDDVLKNTIIGCLTVMIDTQQTGPIEMPNIRTRQDLATWLSILKRGFKAYGLNKPLAEYRIVNNSISRNKWKAAQKTWYVYREIERLHLVKATWCFVHYAKNAVKKRL</sequence>
<dbReference type="CDD" id="cd00761">
    <property type="entry name" value="Glyco_tranf_GTA_type"/>
    <property type="match status" value="1"/>
</dbReference>
<protein>
    <submittedName>
        <fullName evidence="3">Glycosyltransferase family 2 protein</fullName>
    </submittedName>
</protein>
<comment type="similarity">
    <text evidence="1">Belongs to the glycosyltransferase 2 family.</text>
</comment>
<dbReference type="Proteomes" id="UP001211894">
    <property type="component" value="Unassembled WGS sequence"/>
</dbReference>
<dbReference type="InterPro" id="IPR029044">
    <property type="entry name" value="Nucleotide-diphossugar_trans"/>
</dbReference>
<keyword evidence="4" id="KW-1185">Reference proteome</keyword>
<evidence type="ECO:0000313" key="4">
    <source>
        <dbReference type="Proteomes" id="UP001211894"/>
    </source>
</evidence>
<gene>
    <name evidence="3" type="ORF">PJ311_02630</name>
</gene>
<evidence type="ECO:0000256" key="1">
    <source>
        <dbReference type="ARBA" id="ARBA00006739"/>
    </source>
</evidence>
<dbReference type="PANTHER" id="PTHR22916:SF3">
    <property type="entry name" value="UDP-GLCNAC:BETAGAL BETA-1,3-N-ACETYLGLUCOSAMINYLTRANSFERASE-LIKE PROTEIN 1"/>
    <property type="match status" value="1"/>
</dbReference>
<dbReference type="RefSeq" id="WP_271339353.1">
    <property type="nucleotide sequence ID" value="NZ_JAQKAB010000001.1"/>
</dbReference>
<accession>A0ABT4WZP5</accession>
<organism evidence="3 4">
    <name type="scientific">Bacillus changyiensis</name>
    <dbReference type="NCBI Taxonomy" id="3004103"/>
    <lineage>
        <taxon>Bacteria</taxon>
        <taxon>Bacillati</taxon>
        <taxon>Bacillota</taxon>
        <taxon>Bacilli</taxon>
        <taxon>Bacillales</taxon>
        <taxon>Bacillaceae</taxon>
        <taxon>Bacillus</taxon>
    </lineage>
</organism>
<dbReference type="NCBIfam" id="NF047683">
    <property type="entry name" value="TeichurnBiosyTuaG"/>
    <property type="match status" value="1"/>
</dbReference>
<dbReference type="InterPro" id="IPR001173">
    <property type="entry name" value="Glyco_trans_2-like"/>
</dbReference>
<reference evidence="3 4" key="1">
    <citation type="submission" date="2023-01" db="EMBL/GenBank/DDBJ databases">
        <title>Bacillus changyiensis sp. nov., isolated from a coastal deposit.</title>
        <authorList>
            <person name="Xiao G."/>
            <person name="Lai Q."/>
            <person name="Hu Z."/>
            <person name="Shao Z."/>
        </authorList>
    </citation>
    <scope>NUCLEOTIDE SEQUENCE [LARGE SCALE GENOMIC DNA]</scope>
    <source>
        <strain evidence="3 4">CLL-7-23</strain>
    </source>
</reference>
<evidence type="ECO:0000313" key="3">
    <source>
        <dbReference type="EMBL" id="MDA7025504.1"/>
    </source>
</evidence>
<dbReference type="PANTHER" id="PTHR22916">
    <property type="entry name" value="GLYCOSYLTRANSFERASE"/>
    <property type="match status" value="1"/>
</dbReference>
<proteinExistence type="inferred from homology"/>
<comment type="caution">
    <text evidence="3">The sequence shown here is derived from an EMBL/GenBank/DDBJ whole genome shotgun (WGS) entry which is preliminary data.</text>
</comment>
<dbReference type="SUPFAM" id="SSF53448">
    <property type="entry name" value="Nucleotide-diphospho-sugar transferases"/>
    <property type="match status" value="1"/>
</dbReference>
<feature type="domain" description="Glycosyltransferase 2-like" evidence="2">
    <location>
        <begin position="9"/>
        <end position="139"/>
    </location>
</feature>
<evidence type="ECO:0000259" key="2">
    <source>
        <dbReference type="Pfam" id="PF00535"/>
    </source>
</evidence>
<dbReference type="Gene3D" id="3.90.550.10">
    <property type="entry name" value="Spore Coat Polysaccharide Biosynthesis Protein SpsA, Chain A"/>
    <property type="match status" value="1"/>
</dbReference>
<name>A0ABT4WZP5_9BACI</name>
<dbReference type="EMBL" id="JAQKAB010000001">
    <property type="protein sequence ID" value="MDA7025504.1"/>
    <property type="molecule type" value="Genomic_DNA"/>
</dbReference>